<dbReference type="Pfam" id="PF12119">
    <property type="entry name" value="DUF3581"/>
    <property type="match status" value="1"/>
</dbReference>
<gene>
    <name evidence="1" type="ORF">SAMN05444515_109108</name>
</gene>
<dbReference type="Proteomes" id="UP000199256">
    <property type="component" value="Unassembled WGS sequence"/>
</dbReference>
<evidence type="ECO:0000313" key="1">
    <source>
        <dbReference type="EMBL" id="SEL10723.1"/>
    </source>
</evidence>
<dbReference type="InterPro" id="IPR021974">
    <property type="entry name" value="DUF3581"/>
</dbReference>
<dbReference type="RefSeq" id="WP_090253694.1">
    <property type="nucleotide sequence ID" value="NZ_FOAA01000009.1"/>
</dbReference>
<evidence type="ECO:0000313" key="2">
    <source>
        <dbReference type="Proteomes" id="UP000199256"/>
    </source>
</evidence>
<dbReference type="STRING" id="1396821.SAMN05444515_109108"/>
<dbReference type="OrthoDB" id="5892138at2"/>
<evidence type="ECO:0008006" key="3">
    <source>
        <dbReference type="Google" id="ProtNLM"/>
    </source>
</evidence>
<proteinExistence type="predicted"/>
<dbReference type="EMBL" id="FOAA01000009">
    <property type="protein sequence ID" value="SEL10723.1"/>
    <property type="molecule type" value="Genomic_DNA"/>
</dbReference>
<protein>
    <recommendedName>
        <fullName evidence="3">DUF3581 domain-containing protein</fullName>
    </recommendedName>
</protein>
<sequence length="239" mass="26775">MPSYLDEFHARENGAVRVTPDQASRFAKEVAGDFNPIHNPDAKRFCVPGDLLFCLVLNEYGVSQRMSFRFTNMVGADVALRFSPSAESSLAIQDEAGKTYLEVEREGEPAMDPRLIESLTRDYAAFSGQNFPHILVPLMKQHDVMVNPQRPLVFYNSMSFVFDQWPAVAPSLRFSNAELVVDGKRGDVALDFDLLADDKVVGSGRKKLVISGLRPFEQAVMDDLVRQYDGWKSDYQATA</sequence>
<dbReference type="AlphaFoldDB" id="A0A1H7MHM6"/>
<accession>A0A1H7MHM6</accession>
<organism evidence="1 2">
    <name type="scientific">Ectothiorhodospira marina</name>
    <dbReference type="NCBI Taxonomy" id="1396821"/>
    <lineage>
        <taxon>Bacteria</taxon>
        <taxon>Pseudomonadati</taxon>
        <taxon>Pseudomonadota</taxon>
        <taxon>Gammaproteobacteria</taxon>
        <taxon>Chromatiales</taxon>
        <taxon>Ectothiorhodospiraceae</taxon>
        <taxon>Ectothiorhodospira</taxon>
    </lineage>
</organism>
<keyword evidence="2" id="KW-1185">Reference proteome</keyword>
<reference evidence="2" key="1">
    <citation type="submission" date="2016-10" db="EMBL/GenBank/DDBJ databases">
        <authorList>
            <person name="Varghese N."/>
            <person name="Submissions S."/>
        </authorList>
    </citation>
    <scope>NUCLEOTIDE SEQUENCE [LARGE SCALE GENOMIC DNA]</scope>
    <source>
        <strain evidence="2">DSM 241</strain>
    </source>
</reference>
<name>A0A1H7MHM6_9GAMM</name>